<dbReference type="Pfam" id="PF10025">
    <property type="entry name" value="DUF2267"/>
    <property type="match status" value="1"/>
</dbReference>
<sequence length="145" mass="16030">MSANGLEVFDKTVQITNIWLNEIMDDLGPDRQLAWHALGVVLRALRDRLPAELGANLGAELPLLIRGAYYDQYQPSNLPNRNRSVEEFFNTIAEGLESGRPVNVNDAARTVFKAVAHHIDLGQSAKVRDSLPKDVKALWPESVGA</sequence>
<dbReference type="Proteomes" id="UP001271249">
    <property type="component" value="Unassembled WGS sequence"/>
</dbReference>
<comment type="caution">
    <text evidence="1">The sequence shown here is derived from an EMBL/GenBank/DDBJ whole genome shotgun (WGS) entry which is preliminary data.</text>
</comment>
<dbReference type="RefSeq" id="WP_320224937.1">
    <property type="nucleotide sequence ID" value="NZ_JAVIJB010000001.1"/>
</dbReference>
<reference evidence="1 2" key="1">
    <citation type="submission" date="2023-08" db="EMBL/GenBank/DDBJ databases">
        <title>Implementing the SeqCode for naming new Mesorhizobium species isolated from Vachellia karroo root nodules.</title>
        <authorList>
            <person name="Van Lill M."/>
        </authorList>
    </citation>
    <scope>NUCLEOTIDE SEQUENCE [LARGE SCALE GENOMIC DNA]</scope>
    <source>
        <strain evidence="1 2">VK22B</strain>
    </source>
</reference>
<dbReference type="InterPro" id="IPR018727">
    <property type="entry name" value="DUF2267"/>
</dbReference>
<gene>
    <name evidence="1" type="ORF">RFN29_04655</name>
</gene>
<evidence type="ECO:0000313" key="1">
    <source>
        <dbReference type="EMBL" id="MDX8490865.1"/>
    </source>
</evidence>
<keyword evidence="2" id="KW-1185">Reference proteome</keyword>
<accession>A0ABU4YXR6</accession>
<dbReference type="Gene3D" id="1.10.490.110">
    <property type="entry name" value="Uncharacterized conserved protein DUF2267"/>
    <property type="match status" value="1"/>
</dbReference>
<dbReference type="InterPro" id="IPR038282">
    <property type="entry name" value="DUF2267_sf"/>
</dbReference>
<proteinExistence type="predicted"/>
<protein>
    <submittedName>
        <fullName evidence="1">DUF2267 domain-containing protein</fullName>
    </submittedName>
</protein>
<dbReference type="EMBL" id="JAVIJC010000003">
    <property type="protein sequence ID" value="MDX8490865.1"/>
    <property type="molecule type" value="Genomic_DNA"/>
</dbReference>
<name>A0ABU4YXR6_9HYPH</name>
<evidence type="ECO:0000313" key="2">
    <source>
        <dbReference type="Proteomes" id="UP001271249"/>
    </source>
</evidence>
<organism evidence="1 2">
    <name type="scientific">Mesorhizobium captivum</name>
    <dbReference type="NCBI Taxonomy" id="3072319"/>
    <lineage>
        <taxon>Bacteria</taxon>
        <taxon>Pseudomonadati</taxon>
        <taxon>Pseudomonadota</taxon>
        <taxon>Alphaproteobacteria</taxon>
        <taxon>Hyphomicrobiales</taxon>
        <taxon>Phyllobacteriaceae</taxon>
        <taxon>Mesorhizobium</taxon>
    </lineage>
</organism>